<dbReference type="GO" id="GO:0005743">
    <property type="term" value="C:mitochondrial inner membrane"/>
    <property type="evidence" value="ECO:0007669"/>
    <property type="project" value="UniProtKB-SubCell"/>
</dbReference>
<evidence type="ECO:0000256" key="4">
    <source>
        <dbReference type="ARBA" id="ARBA00022692"/>
    </source>
</evidence>
<evidence type="ECO:0000256" key="8">
    <source>
        <dbReference type="ARBA" id="ARBA00023002"/>
    </source>
</evidence>
<keyword evidence="5" id="KW-0999">Mitochondrion inner membrane</keyword>
<name>A0A8H6BUY5_CANAX</name>
<feature type="transmembrane region" description="Helical" evidence="11">
    <location>
        <begin position="109"/>
        <end position="131"/>
    </location>
</feature>
<proteinExistence type="inferred from homology"/>
<comment type="similarity">
    <text evidence="3">Belongs to the cytochrome c oxidase IV family.</text>
</comment>
<keyword evidence="6" id="KW-0809">Transit peptide</keyword>
<keyword evidence="7 11" id="KW-1133">Transmembrane helix</keyword>
<dbReference type="EMBL" id="JABWAD010000061">
    <property type="protein sequence ID" value="KAF6062800.1"/>
    <property type="molecule type" value="Genomic_DNA"/>
</dbReference>
<comment type="subcellular location">
    <subcellularLocation>
        <location evidence="1">Mitochondrion inner membrane</location>
        <topology evidence="1">Single-pass membrane protein</topology>
    </subcellularLocation>
</comment>
<keyword evidence="8" id="KW-0560">Oxidoreductase</keyword>
<dbReference type="CDD" id="cd00922">
    <property type="entry name" value="Cyt_c_Oxidase_IV"/>
    <property type="match status" value="1"/>
</dbReference>
<comment type="pathway">
    <text evidence="2">Energy metabolism; oxidative phosphorylation.</text>
</comment>
<dbReference type="GO" id="GO:0016491">
    <property type="term" value="F:oxidoreductase activity"/>
    <property type="evidence" value="ECO:0007669"/>
    <property type="project" value="UniProtKB-KW"/>
</dbReference>
<dbReference type="SUPFAM" id="SSF81406">
    <property type="entry name" value="Mitochondrial cytochrome c oxidase subunit IV"/>
    <property type="match status" value="1"/>
</dbReference>
<evidence type="ECO:0000313" key="12">
    <source>
        <dbReference type="EMBL" id="KAF6062800.1"/>
    </source>
</evidence>
<keyword evidence="4 11" id="KW-0812">Transmembrane</keyword>
<comment type="caution">
    <text evidence="12">The sequence shown here is derived from an EMBL/GenBank/DDBJ whole genome shotgun (WGS) entry which is preliminary data.</text>
</comment>
<reference evidence="12 13" key="1">
    <citation type="submission" date="2020-03" db="EMBL/GenBank/DDBJ databases">
        <title>FDA dAtabase for Regulatory Grade micrObial Sequences (FDA-ARGOS): Supporting development and validation of Infectious Disease Dx tests.</title>
        <authorList>
            <person name="Campos J."/>
            <person name="Goldberg B."/>
            <person name="Tallon L."/>
            <person name="Sadzewicz L."/>
            <person name="Vavikolanu K."/>
            <person name="Mehta A."/>
            <person name="Aluvathingal J."/>
            <person name="Nadendla S."/>
            <person name="Nandy P."/>
            <person name="Geyer C."/>
            <person name="Yan Y."/>
            <person name="Sichtig H."/>
        </authorList>
    </citation>
    <scope>NUCLEOTIDE SEQUENCE [LARGE SCALE GENOMIC DNA]</scope>
    <source>
        <strain evidence="12 13">FDAARGOS_656</strain>
    </source>
</reference>
<evidence type="ECO:0000256" key="1">
    <source>
        <dbReference type="ARBA" id="ARBA00004434"/>
    </source>
</evidence>
<dbReference type="Gene3D" id="1.10.442.10">
    <property type="entry name" value="Cytochrome c oxidase subunit IV"/>
    <property type="match status" value="1"/>
</dbReference>
<evidence type="ECO:0000256" key="6">
    <source>
        <dbReference type="ARBA" id="ARBA00022946"/>
    </source>
</evidence>
<accession>A0A8H6BUY5</accession>
<sequence>MFMRSLQRAATKANTASITTSILRFNSTVAKSTSAAPRALSNAYIGNLESRWTSLPKQDQQTLIDELKSRMELPWQELTPAEKKAAYYISFGEWGPRTPLYLPGERSQVFWITTGCIVASVVLFFGIRQFASPPPITMNKEWQEQSDDYLKSKNANPFTGYSQVQ</sequence>
<organism evidence="12 13">
    <name type="scientific">Candida albicans</name>
    <name type="common">Yeast</name>
    <dbReference type="NCBI Taxonomy" id="5476"/>
    <lineage>
        <taxon>Eukaryota</taxon>
        <taxon>Fungi</taxon>
        <taxon>Dikarya</taxon>
        <taxon>Ascomycota</taxon>
        <taxon>Saccharomycotina</taxon>
        <taxon>Pichiomycetes</taxon>
        <taxon>Debaryomycetaceae</taxon>
        <taxon>Candida/Lodderomyces clade</taxon>
        <taxon>Candida</taxon>
    </lineage>
</organism>
<evidence type="ECO:0000256" key="9">
    <source>
        <dbReference type="ARBA" id="ARBA00023128"/>
    </source>
</evidence>
<dbReference type="PANTHER" id="PTHR10707">
    <property type="entry name" value="CYTOCHROME C OXIDASE SUBUNIT IV"/>
    <property type="match status" value="1"/>
</dbReference>
<keyword evidence="9" id="KW-0496">Mitochondrion</keyword>
<gene>
    <name evidence="12" type="ORF">FOB64_005850</name>
</gene>
<dbReference type="InterPro" id="IPR036639">
    <property type="entry name" value="Cyt_c_oxidase_su4_sf"/>
</dbReference>
<keyword evidence="10 11" id="KW-0472">Membrane</keyword>
<evidence type="ECO:0000256" key="2">
    <source>
        <dbReference type="ARBA" id="ARBA00004673"/>
    </source>
</evidence>
<evidence type="ECO:0000256" key="7">
    <source>
        <dbReference type="ARBA" id="ARBA00022989"/>
    </source>
</evidence>
<evidence type="ECO:0000256" key="10">
    <source>
        <dbReference type="ARBA" id="ARBA00023136"/>
    </source>
</evidence>
<dbReference type="SMR" id="A0A8H6BUY5"/>
<protein>
    <submittedName>
        <fullName evidence="12">Cytochrome c oxidase subunit IV family protein</fullName>
    </submittedName>
</protein>
<dbReference type="InterPro" id="IPR004203">
    <property type="entry name" value="Cyt_c_oxidase_su4_fam"/>
</dbReference>
<dbReference type="Pfam" id="PF02936">
    <property type="entry name" value="COX4"/>
    <property type="match status" value="1"/>
</dbReference>
<evidence type="ECO:0000256" key="3">
    <source>
        <dbReference type="ARBA" id="ARBA00008135"/>
    </source>
</evidence>
<dbReference type="GO" id="GO:0006123">
    <property type="term" value="P:mitochondrial electron transport, cytochrome c to oxygen"/>
    <property type="evidence" value="ECO:0007669"/>
    <property type="project" value="InterPro"/>
</dbReference>
<evidence type="ECO:0000256" key="5">
    <source>
        <dbReference type="ARBA" id="ARBA00022792"/>
    </source>
</evidence>
<dbReference type="AlphaFoldDB" id="A0A8H6BUY5"/>
<dbReference type="GO" id="GO:0004129">
    <property type="term" value="F:cytochrome-c oxidase activity"/>
    <property type="evidence" value="ECO:0007669"/>
    <property type="project" value="EnsemblFungi"/>
</dbReference>
<dbReference type="OMA" id="YVIHLFA"/>
<dbReference type="GO" id="GO:0045277">
    <property type="term" value="C:respiratory chain complex IV"/>
    <property type="evidence" value="ECO:0007669"/>
    <property type="project" value="EnsemblFungi"/>
</dbReference>
<dbReference type="FunFam" id="1.10.442.10:FF:000002">
    <property type="entry name" value="Cytochrome c oxidase subunit V"/>
    <property type="match status" value="1"/>
</dbReference>
<dbReference type="Proteomes" id="UP000536275">
    <property type="component" value="Unassembled WGS sequence"/>
</dbReference>
<dbReference type="PANTHER" id="PTHR10707:SF10">
    <property type="entry name" value="CYTOCHROME C OXIDASE SUBUNIT 4"/>
    <property type="match status" value="1"/>
</dbReference>
<evidence type="ECO:0000313" key="13">
    <source>
        <dbReference type="Proteomes" id="UP000536275"/>
    </source>
</evidence>
<evidence type="ECO:0000256" key="11">
    <source>
        <dbReference type="SAM" id="Phobius"/>
    </source>
</evidence>